<dbReference type="PRINTS" id="PR00344">
    <property type="entry name" value="BCTRLSENSOR"/>
</dbReference>
<dbReference type="GO" id="GO:0000156">
    <property type="term" value="F:phosphorelay response regulator activity"/>
    <property type="evidence" value="ECO:0007669"/>
    <property type="project" value="TreeGrafter"/>
</dbReference>
<evidence type="ECO:0000256" key="9">
    <source>
        <dbReference type="SAM" id="MobiDB-lite"/>
    </source>
</evidence>
<feature type="region of interest" description="Disordered" evidence="9">
    <location>
        <begin position="1"/>
        <end position="39"/>
    </location>
</feature>
<dbReference type="CDD" id="cd00075">
    <property type="entry name" value="HATPase"/>
    <property type="match status" value="1"/>
</dbReference>
<feature type="transmembrane region" description="Helical" evidence="10">
    <location>
        <begin position="52"/>
        <end position="74"/>
    </location>
</feature>
<evidence type="ECO:0000313" key="12">
    <source>
        <dbReference type="EMBL" id="AGP39698.1"/>
    </source>
</evidence>
<dbReference type="Pfam" id="PF25323">
    <property type="entry name" value="6TM_PilS"/>
    <property type="match status" value="1"/>
</dbReference>
<feature type="region of interest" description="Disordered" evidence="9">
    <location>
        <begin position="464"/>
        <end position="488"/>
    </location>
</feature>
<dbReference type="InterPro" id="IPR003594">
    <property type="entry name" value="HATPase_dom"/>
</dbReference>
<keyword evidence="6" id="KW-0418">Kinase</keyword>
<dbReference type="InterPro" id="IPR005467">
    <property type="entry name" value="His_kinase_dom"/>
</dbReference>
<dbReference type="EC" id="2.7.13.3" evidence="2"/>
<dbReference type="InterPro" id="IPR036890">
    <property type="entry name" value="HATPase_C_sf"/>
</dbReference>
<dbReference type="InterPro" id="IPR050351">
    <property type="entry name" value="BphY/WalK/GraS-like"/>
</dbReference>
<dbReference type="InterPro" id="IPR004358">
    <property type="entry name" value="Sig_transdc_His_kin-like_C"/>
</dbReference>
<feature type="transmembrane region" description="Helical" evidence="10">
    <location>
        <begin position="86"/>
        <end position="105"/>
    </location>
</feature>
<dbReference type="InterPro" id="IPR003661">
    <property type="entry name" value="HisK_dim/P_dom"/>
</dbReference>
<dbReference type="GO" id="GO:0030295">
    <property type="term" value="F:protein kinase activator activity"/>
    <property type="evidence" value="ECO:0007669"/>
    <property type="project" value="TreeGrafter"/>
</dbReference>
<dbReference type="GO" id="GO:0007234">
    <property type="term" value="P:osmosensory signaling via phosphorelay pathway"/>
    <property type="evidence" value="ECO:0007669"/>
    <property type="project" value="TreeGrafter"/>
</dbReference>
<dbReference type="PANTHER" id="PTHR42878">
    <property type="entry name" value="TWO-COMPONENT HISTIDINE KINASE"/>
    <property type="match status" value="1"/>
</dbReference>
<dbReference type="STRING" id="1254432.SCE1572_37525"/>
<dbReference type="SUPFAM" id="SSF47384">
    <property type="entry name" value="Homodimeric domain of signal transducing histidine kinase"/>
    <property type="match status" value="1"/>
</dbReference>
<dbReference type="SUPFAM" id="SSF55874">
    <property type="entry name" value="ATPase domain of HSP90 chaperone/DNA topoisomerase II/histidine kinase"/>
    <property type="match status" value="1"/>
</dbReference>
<comment type="catalytic activity">
    <reaction evidence="1">
        <text>ATP + protein L-histidine = ADP + protein N-phospho-L-histidine.</text>
        <dbReference type="EC" id="2.7.13.3"/>
    </reaction>
</comment>
<keyword evidence="8" id="KW-0902">Two-component regulatory system</keyword>
<dbReference type="SMART" id="SM00387">
    <property type="entry name" value="HATPase_c"/>
    <property type="match status" value="1"/>
</dbReference>
<protein>
    <recommendedName>
        <fullName evidence="2">histidine kinase</fullName>
        <ecNumber evidence="2">2.7.13.3</ecNumber>
    </recommendedName>
</protein>
<keyword evidence="10" id="KW-0812">Transmembrane</keyword>
<dbReference type="PATRIC" id="fig|1254432.3.peg.8499"/>
<name>S4YA81_SORCE</name>
<dbReference type="KEGG" id="scu:SCE1572_37525"/>
<keyword evidence="7" id="KW-0067">ATP-binding</keyword>
<dbReference type="PROSITE" id="PS50109">
    <property type="entry name" value="HIS_KIN"/>
    <property type="match status" value="1"/>
</dbReference>
<dbReference type="Pfam" id="PF02518">
    <property type="entry name" value="HATPase_c"/>
    <property type="match status" value="1"/>
</dbReference>
<reference evidence="12 13" key="1">
    <citation type="journal article" date="2013" name="Sci. Rep.">
        <title>Extraordinary expansion of a Sorangium cellulosum genome from an alkaline milieu.</title>
        <authorList>
            <person name="Han K."/>
            <person name="Li Z.F."/>
            <person name="Peng R."/>
            <person name="Zhu L.P."/>
            <person name="Zhou T."/>
            <person name="Wang L.G."/>
            <person name="Li S.G."/>
            <person name="Zhang X.B."/>
            <person name="Hu W."/>
            <person name="Wu Z.H."/>
            <person name="Qin N."/>
            <person name="Li Y.Z."/>
        </authorList>
    </citation>
    <scope>NUCLEOTIDE SEQUENCE [LARGE SCALE GENOMIC DNA]</scope>
    <source>
        <strain evidence="12 13">So0157-2</strain>
    </source>
</reference>
<keyword evidence="10" id="KW-1133">Transmembrane helix</keyword>
<dbReference type="HOGENOM" id="CLU_000445_114_39_7"/>
<dbReference type="EMBL" id="CP003969">
    <property type="protein sequence ID" value="AGP39698.1"/>
    <property type="molecule type" value="Genomic_DNA"/>
</dbReference>
<dbReference type="SMART" id="SM00388">
    <property type="entry name" value="HisKA"/>
    <property type="match status" value="1"/>
</dbReference>
<dbReference type="OrthoDB" id="9773941at2"/>
<evidence type="ECO:0000256" key="8">
    <source>
        <dbReference type="ARBA" id="ARBA00023012"/>
    </source>
</evidence>
<dbReference type="Gene3D" id="3.30.565.10">
    <property type="entry name" value="Histidine kinase-like ATPase, C-terminal domain"/>
    <property type="match status" value="1"/>
</dbReference>
<keyword evidence="3" id="KW-0597">Phosphoprotein</keyword>
<evidence type="ECO:0000313" key="13">
    <source>
        <dbReference type="Proteomes" id="UP000014803"/>
    </source>
</evidence>
<evidence type="ECO:0000256" key="6">
    <source>
        <dbReference type="ARBA" id="ARBA00022777"/>
    </source>
</evidence>
<dbReference type="GO" id="GO:0005524">
    <property type="term" value="F:ATP binding"/>
    <property type="evidence" value="ECO:0007669"/>
    <property type="project" value="UniProtKB-KW"/>
</dbReference>
<feature type="domain" description="Histidine kinase" evidence="11">
    <location>
        <begin position="256"/>
        <end position="462"/>
    </location>
</feature>
<dbReference type="eggNOG" id="COG3852">
    <property type="taxonomic scope" value="Bacteria"/>
</dbReference>
<organism evidence="12 13">
    <name type="scientific">Sorangium cellulosum So0157-2</name>
    <dbReference type="NCBI Taxonomy" id="1254432"/>
    <lineage>
        <taxon>Bacteria</taxon>
        <taxon>Pseudomonadati</taxon>
        <taxon>Myxococcota</taxon>
        <taxon>Polyangia</taxon>
        <taxon>Polyangiales</taxon>
        <taxon>Polyangiaceae</taxon>
        <taxon>Sorangium</taxon>
    </lineage>
</organism>
<evidence type="ECO:0000259" key="11">
    <source>
        <dbReference type="PROSITE" id="PS50109"/>
    </source>
</evidence>
<dbReference type="PANTHER" id="PTHR42878:SF7">
    <property type="entry name" value="SENSOR HISTIDINE KINASE GLRK"/>
    <property type="match status" value="1"/>
</dbReference>
<keyword evidence="4" id="KW-0808">Transferase</keyword>
<dbReference type="InterPro" id="IPR036097">
    <property type="entry name" value="HisK_dim/P_sf"/>
</dbReference>
<dbReference type="CDD" id="cd00082">
    <property type="entry name" value="HisKA"/>
    <property type="match status" value="1"/>
</dbReference>
<evidence type="ECO:0000256" key="7">
    <source>
        <dbReference type="ARBA" id="ARBA00022840"/>
    </source>
</evidence>
<evidence type="ECO:0000256" key="10">
    <source>
        <dbReference type="SAM" id="Phobius"/>
    </source>
</evidence>
<gene>
    <name evidence="12" type="ORF">SCE1572_37525</name>
</gene>
<sequence>MPPAASPADPGGEAVARPDEVGAGPPSAPPPVAAPLPPGAPGGAEAPLASRLTWLIALRLAVLTVFLVVTAAVYLRGFTPGGFSSIVALVTVAAAYGVSGIYAVFLRMQRALRGIARAQLVTDQITWTALVYITGGATSGATSLYGLTCLTGAILLGVPGAIVAAASGAAAYLLLCAALGLHLLGVPPDQPSGAYATQWGELRYPMFVNLLAIVVVTLLASYLAERLRTTGGRLVQATARAEQAERLAALGRLAAGLAHEIRNPLGSIAGSIELLRTGGTLSDEDRKLCEIIERETARLNDLVGDMLDLSRPRVPALEVVDLAATARDVVVLAGRSGRGGDVEVRFDGPPSAPVTADAAQMRQVVWNLVRNAIQASSAGAVVTVRLWRDAGAWLLEIRDQGRGIPAGARDRLFDAFFTTRTHGMGIGLAVVKRILDDHGFAIEVDSREGEGTAFRVRVPAGPLAAGEPERRADAAAGAQLAPRSRPAG</sequence>
<dbReference type="Gene3D" id="1.10.287.130">
    <property type="match status" value="1"/>
</dbReference>
<evidence type="ECO:0000256" key="4">
    <source>
        <dbReference type="ARBA" id="ARBA00022679"/>
    </source>
</evidence>
<feature type="transmembrane region" description="Helical" evidence="10">
    <location>
        <begin position="154"/>
        <end position="184"/>
    </location>
</feature>
<dbReference type="Pfam" id="PF00512">
    <property type="entry name" value="HisKA"/>
    <property type="match status" value="1"/>
</dbReference>
<proteinExistence type="predicted"/>
<dbReference type="AlphaFoldDB" id="S4YA81"/>
<accession>S4YA81</accession>
<feature type="compositionally biased region" description="Pro residues" evidence="9">
    <location>
        <begin position="26"/>
        <end position="39"/>
    </location>
</feature>
<feature type="transmembrane region" description="Helical" evidence="10">
    <location>
        <begin position="125"/>
        <end position="147"/>
    </location>
</feature>
<dbReference type="Proteomes" id="UP000014803">
    <property type="component" value="Chromosome"/>
</dbReference>
<keyword evidence="5" id="KW-0547">Nucleotide-binding</keyword>
<feature type="transmembrane region" description="Helical" evidence="10">
    <location>
        <begin position="204"/>
        <end position="224"/>
    </location>
</feature>
<evidence type="ECO:0000256" key="3">
    <source>
        <dbReference type="ARBA" id="ARBA00022553"/>
    </source>
</evidence>
<keyword evidence="10" id="KW-0472">Membrane</keyword>
<evidence type="ECO:0000256" key="5">
    <source>
        <dbReference type="ARBA" id="ARBA00022741"/>
    </source>
</evidence>
<dbReference type="RefSeq" id="WP_020739390.1">
    <property type="nucleotide sequence ID" value="NC_021658.1"/>
</dbReference>
<evidence type="ECO:0000256" key="2">
    <source>
        <dbReference type="ARBA" id="ARBA00012438"/>
    </source>
</evidence>
<evidence type="ECO:0000256" key="1">
    <source>
        <dbReference type="ARBA" id="ARBA00000085"/>
    </source>
</evidence>
<dbReference type="GO" id="GO:0000155">
    <property type="term" value="F:phosphorelay sensor kinase activity"/>
    <property type="evidence" value="ECO:0007669"/>
    <property type="project" value="InterPro"/>
</dbReference>